<gene>
    <name evidence="2" type="ORF">KC01_LOCUS38692</name>
</gene>
<sequence>MTTASATGAIRNASATPPQRLRNASATPPLAEGAAPAVYPHTPRADAATRADHAGLTIHAGWSEDYSGIQGANDHRCFGISSP</sequence>
<keyword evidence="3" id="KW-1185">Reference proteome</keyword>
<protein>
    <submittedName>
        <fullName evidence="2">Uncharacterized protein</fullName>
    </submittedName>
</protein>
<evidence type="ECO:0000313" key="2">
    <source>
        <dbReference type="EMBL" id="CAL1612369.1"/>
    </source>
</evidence>
<accession>A0AAV2MGG8</accession>
<proteinExistence type="predicted"/>
<reference evidence="2 3" key="1">
    <citation type="submission" date="2024-04" db="EMBL/GenBank/DDBJ databases">
        <authorList>
            <person name="Waldvogel A.-M."/>
            <person name="Schoenle A."/>
        </authorList>
    </citation>
    <scope>NUCLEOTIDE SEQUENCE [LARGE SCALE GENOMIC DNA]</scope>
</reference>
<name>A0AAV2MGG8_KNICA</name>
<feature type="compositionally biased region" description="Polar residues" evidence="1">
    <location>
        <begin position="13"/>
        <end position="26"/>
    </location>
</feature>
<evidence type="ECO:0000256" key="1">
    <source>
        <dbReference type="SAM" id="MobiDB-lite"/>
    </source>
</evidence>
<dbReference type="AlphaFoldDB" id="A0AAV2MGG8"/>
<dbReference type="Proteomes" id="UP001497482">
    <property type="component" value="Chromosome 7"/>
</dbReference>
<dbReference type="EMBL" id="OZ035829">
    <property type="protein sequence ID" value="CAL1612369.1"/>
    <property type="molecule type" value="Genomic_DNA"/>
</dbReference>
<organism evidence="2 3">
    <name type="scientific">Knipowitschia caucasica</name>
    <name type="common">Caucasian dwarf goby</name>
    <name type="synonym">Pomatoschistus caucasicus</name>
    <dbReference type="NCBI Taxonomy" id="637954"/>
    <lineage>
        <taxon>Eukaryota</taxon>
        <taxon>Metazoa</taxon>
        <taxon>Chordata</taxon>
        <taxon>Craniata</taxon>
        <taxon>Vertebrata</taxon>
        <taxon>Euteleostomi</taxon>
        <taxon>Actinopterygii</taxon>
        <taxon>Neopterygii</taxon>
        <taxon>Teleostei</taxon>
        <taxon>Neoteleostei</taxon>
        <taxon>Acanthomorphata</taxon>
        <taxon>Gobiaria</taxon>
        <taxon>Gobiiformes</taxon>
        <taxon>Gobioidei</taxon>
        <taxon>Gobiidae</taxon>
        <taxon>Gobiinae</taxon>
        <taxon>Knipowitschia</taxon>
    </lineage>
</organism>
<evidence type="ECO:0000313" key="3">
    <source>
        <dbReference type="Proteomes" id="UP001497482"/>
    </source>
</evidence>
<feature type="region of interest" description="Disordered" evidence="1">
    <location>
        <begin position="1"/>
        <end position="46"/>
    </location>
</feature>